<proteinExistence type="predicted"/>
<name>A0ABT2FP29_9GAMM</name>
<sequence length="113" mass="13038">MTDQNSADNKFRITVTYRVEPGCLGPTGVEYIEEFCRYAQTEFEKLAYASMDWAIIPRYDKKLPEIQYQLGGKNLSTDKATIYFAKQGLAIARFEELLELKIADLIEKHLGRH</sequence>
<keyword evidence="2" id="KW-1185">Reference proteome</keyword>
<evidence type="ECO:0000313" key="1">
    <source>
        <dbReference type="EMBL" id="MCS4556951.1"/>
    </source>
</evidence>
<accession>A0ABT2FP29</accession>
<reference evidence="1 2" key="1">
    <citation type="submission" date="2022-02" db="EMBL/GenBank/DDBJ databases">
        <authorList>
            <person name="Zhuang L."/>
        </authorList>
    </citation>
    <scope>NUCLEOTIDE SEQUENCE [LARGE SCALE GENOMIC DNA]</scope>
    <source>
        <strain evidence="1 2">C32</strain>
    </source>
</reference>
<comment type="caution">
    <text evidence="1">The sequence shown here is derived from an EMBL/GenBank/DDBJ whole genome shotgun (WGS) entry which is preliminary data.</text>
</comment>
<evidence type="ECO:0008006" key="3">
    <source>
        <dbReference type="Google" id="ProtNLM"/>
    </source>
</evidence>
<protein>
    <recommendedName>
        <fullName evidence="3">Orphan protein</fullName>
    </recommendedName>
</protein>
<dbReference type="RefSeq" id="WP_238896357.1">
    <property type="nucleotide sequence ID" value="NZ_JAKOGG010000006.1"/>
</dbReference>
<gene>
    <name evidence="1" type="ORF">L9G74_10900</name>
</gene>
<organism evidence="1 2">
    <name type="scientific">Shewanella electrica</name>
    <dbReference type="NCBI Taxonomy" id="515560"/>
    <lineage>
        <taxon>Bacteria</taxon>
        <taxon>Pseudomonadati</taxon>
        <taxon>Pseudomonadota</taxon>
        <taxon>Gammaproteobacteria</taxon>
        <taxon>Alteromonadales</taxon>
        <taxon>Shewanellaceae</taxon>
        <taxon>Shewanella</taxon>
    </lineage>
</organism>
<dbReference type="EMBL" id="JAKOGG010000006">
    <property type="protein sequence ID" value="MCS4556951.1"/>
    <property type="molecule type" value="Genomic_DNA"/>
</dbReference>
<reference evidence="2" key="2">
    <citation type="submission" date="2023-07" db="EMBL/GenBank/DDBJ databases">
        <title>Shewanella mangrovi sp. nov., an acetaldehyde- degrading bacterium isolated from mangrove sediment.</title>
        <authorList>
            <person name="Liu Y."/>
        </authorList>
    </citation>
    <scope>NUCLEOTIDE SEQUENCE [LARGE SCALE GENOMIC DNA]</scope>
    <source>
        <strain evidence="2">C32</strain>
    </source>
</reference>
<evidence type="ECO:0000313" key="2">
    <source>
        <dbReference type="Proteomes" id="UP001201549"/>
    </source>
</evidence>
<dbReference type="Proteomes" id="UP001201549">
    <property type="component" value="Unassembled WGS sequence"/>
</dbReference>